<feature type="chain" id="PRO_5022891516" description="Rhamnogalacturonan lyase domain-containing protein" evidence="1">
    <location>
        <begin position="23"/>
        <end position="253"/>
    </location>
</feature>
<dbReference type="Proteomes" id="UP000316095">
    <property type="component" value="Unassembled WGS sequence"/>
</dbReference>
<dbReference type="AlphaFoldDB" id="A0A5C5XMU8"/>
<sequence length="253" mass="28012" precursor="true">MRSLIAFTMLITGCLVSQTCLAQGWGTVTGKVVVDGTAPTLKPKVVKGDQNVKDPSVCSVNGIPDKSITVNEKGELANCFVYLYMRRGTPDIHPDLKVPKDASVLFDQKGCEFFPHSLVVRTDQAVKCISNDACGHNVHTFPLKNEPYNLLIGANDKTGAMLENPQAEPLPMQVTCDIHPWMRSYWLVVDHPYAVVTDAEGNFKIENVPEGEHTFRIWQERVGYVERGLDVEIKDGQVTNVGTIKVEAKDLEE</sequence>
<evidence type="ECO:0000313" key="2">
    <source>
        <dbReference type="EMBL" id="TWT63693.1"/>
    </source>
</evidence>
<evidence type="ECO:0000256" key="1">
    <source>
        <dbReference type="SAM" id="SignalP"/>
    </source>
</evidence>
<reference evidence="2 3" key="1">
    <citation type="submission" date="2019-02" db="EMBL/GenBank/DDBJ databases">
        <title>Deep-cultivation of Planctomycetes and their phenomic and genomic characterization uncovers novel biology.</title>
        <authorList>
            <person name="Wiegand S."/>
            <person name="Jogler M."/>
            <person name="Boedeker C."/>
            <person name="Pinto D."/>
            <person name="Vollmers J."/>
            <person name="Rivas-Marin E."/>
            <person name="Kohn T."/>
            <person name="Peeters S.H."/>
            <person name="Heuer A."/>
            <person name="Rast P."/>
            <person name="Oberbeckmann S."/>
            <person name="Bunk B."/>
            <person name="Jeske O."/>
            <person name="Meyerdierks A."/>
            <person name="Storesund J.E."/>
            <person name="Kallscheuer N."/>
            <person name="Luecker S."/>
            <person name="Lage O.M."/>
            <person name="Pohl T."/>
            <person name="Merkel B.J."/>
            <person name="Hornburger P."/>
            <person name="Mueller R.-W."/>
            <person name="Bruemmer F."/>
            <person name="Labrenz M."/>
            <person name="Spormann A.M."/>
            <person name="Op Den Camp H."/>
            <person name="Overmann J."/>
            <person name="Amann R."/>
            <person name="Jetten M.S.M."/>
            <person name="Mascher T."/>
            <person name="Medema M.H."/>
            <person name="Devos D.P."/>
            <person name="Kaster A.-K."/>
            <person name="Ovreas L."/>
            <person name="Rohde M."/>
            <person name="Galperin M.Y."/>
            <person name="Jogler C."/>
        </authorList>
    </citation>
    <scope>NUCLEOTIDE SEQUENCE [LARGE SCALE GENOMIC DNA]</scope>
    <source>
        <strain evidence="2 3">Pan54</strain>
    </source>
</reference>
<gene>
    <name evidence="2" type="ORF">Pan54_44510</name>
</gene>
<organism evidence="2 3">
    <name type="scientific">Rubinisphaera italica</name>
    <dbReference type="NCBI Taxonomy" id="2527969"/>
    <lineage>
        <taxon>Bacteria</taxon>
        <taxon>Pseudomonadati</taxon>
        <taxon>Planctomycetota</taxon>
        <taxon>Planctomycetia</taxon>
        <taxon>Planctomycetales</taxon>
        <taxon>Planctomycetaceae</taxon>
        <taxon>Rubinisphaera</taxon>
    </lineage>
</organism>
<protein>
    <recommendedName>
        <fullName evidence="4">Rhamnogalacturonan lyase domain-containing protein</fullName>
    </recommendedName>
</protein>
<name>A0A5C5XMU8_9PLAN</name>
<dbReference type="EMBL" id="SJPG01000001">
    <property type="protein sequence ID" value="TWT63693.1"/>
    <property type="molecule type" value="Genomic_DNA"/>
</dbReference>
<evidence type="ECO:0000313" key="3">
    <source>
        <dbReference type="Proteomes" id="UP000316095"/>
    </source>
</evidence>
<feature type="signal peptide" evidence="1">
    <location>
        <begin position="1"/>
        <end position="22"/>
    </location>
</feature>
<proteinExistence type="predicted"/>
<evidence type="ECO:0008006" key="4">
    <source>
        <dbReference type="Google" id="ProtNLM"/>
    </source>
</evidence>
<keyword evidence="3" id="KW-1185">Reference proteome</keyword>
<accession>A0A5C5XMU8</accession>
<dbReference type="InterPro" id="IPR008969">
    <property type="entry name" value="CarboxyPept-like_regulatory"/>
</dbReference>
<keyword evidence="1" id="KW-0732">Signal</keyword>
<dbReference type="Gene3D" id="2.60.40.1120">
    <property type="entry name" value="Carboxypeptidase-like, regulatory domain"/>
    <property type="match status" value="1"/>
</dbReference>
<dbReference type="SUPFAM" id="SSF49464">
    <property type="entry name" value="Carboxypeptidase regulatory domain-like"/>
    <property type="match status" value="1"/>
</dbReference>
<comment type="caution">
    <text evidence="2">The sequence shown here is derived from an EMBL/GenBank/DDBJ whole genome shotgun (WGS) entry which is preliminary data.</text>
</comment>